<comment type="caution">
    <text evidence="2">The sequence shown here is derived from an EMBL/GenBank/DDBJ whole genome shotgun (WGS) entry which is preliminary data.</text>
</comment>
<evidence type="ECO:0000313" key="2">
    <source>
        <dbReference type="EMBL" id="EDR99834.1"/>
    </source>
</evidence>
<sequence>MEFKTINYDLKESFLPKLTFQFSKSGILPSPVTQLTQSANRQNGEFEAGHTRNGGIKETMIYQD</sequence>
<dbReference type="AlphaFoldDB" id="B0MRH8"/>
<reference evidence="2" key="2">
    <citation type="submission" date="2014-06" db="EMBL/GenBank/DDBJ databases">
        <title>Draft genome sequence of Eubacterium siraeum (DSM 15702).</title>
        <authorList>
            <person name="Sudarsanam P."/>
            <person name="Ley R."/>
            <person name="Guruge J."/>
            <person name="Turnbaugh P.J."/>
            <person name="Mahowald M."/>
            <person name="Liep D."/>
            <person name="Gordon J."/>
        </authorList>
    </citation>
    <scope>NUCLEOTIDE SEQUENCE</scope>
    <source>
        <strain evidence="2">DSM 15702</strain>
    </source>
</reference>
<proteinExistence type="predicted"/>
<dbReference type="EMBL" id="ABCA03000054">
    <property type="protein sequence ID" value="EDR99834.1"/>
    <property type="molecule type" value="Genomic_DNA"/>
</dbReference>
<dbReference type="Proteomes" id="UP000005326">
    <property type="component" value="Unassembled WGS sequence"/>
</dbReference>
<gene>
    <name evidence="2" type="ORF">EUBSIR_02455</name>
</gene>
<accession>B0MRH8</accession>
<protein>
    <submittedName>
        <fullName evidence="2">Uncharacterized protein</fullName>
    </submittedName>
</protein>
<evidence type="ECO:0000313" key="3">
    <source>
        <dbReference type="Proteomes" id="UP000005326"/>
    </source>
</evidence>
<organism evidence="2 3">
    <name type="scientific">[Eubacterium] siraeum DSM 15702</name>
    <dbReference type="NCBI Taxonomy" id="428128"/>
    <lineage>
        <taxon>Bacteria</taxon>
        <taxon>Bacillati</taxon>
        <taxon>Bacillota</taxon>
        <taxon>Clostridia</taxon>
        <taxon>Eubacteriales</taxon>
        <taxon>Oscillospiraceae</taxon>
        <taxon>Oscillospiraceae incertae sedis</taxon>
    </lineage>
</organism>
<feature type="region of interest" description="Disordered" evidence="1">
    <location>
        <begin position="40"/>
        <end position="64"/>
    </location>
</feature>
<evidence type="ECO:0000256" key="1">
    <source>
        <dbReference type="SAM" id="MobiDB-lite"/>
    </source>
</evidence>
<reference evidence="2" key="1">
    <citation type="submission" date="2007-10" db="EMBL/GenBank/DDBJ databases">
        <authorList>
            <person name="Fulton L."/>
            <person name="Clifton S."/>
            <person name="Fulton B."/>
            <person name="Xu J."/>
            <person name="Minx P."/>
            <person name="Pepin K.H."/>
            <person name="Johnson M."/>
            <person name="Thiruvilangam P."/>
            <person name="Bhonagiri V."/>
            <person name="Nash W.E."/>
            <person name="Mardis E.R."/>
            <person name="Wilson R.K."/>
        </authorList>
    </citation>
    <scope>NUCLEOTIDE SEQUENCE [LARGE SCALE GENOMIC DNA]</scope>
    <source>
        <strain evidence="2">DSM 15702</strain>
    </source>
</reference>
<name>B0MRH8_9FIRM</name>
<keyword evidence="3" id="KW-1185">Reference proteome</keyword>